<feature type="region of interest" description="Disordered" evidence="1">
    <location>
        <begin position="71"/>
        <end position="91"/>
    </location>
</feature>
<gene>
    <name evidence="2" type="ORF">L195_g055044</name>
</gene>
<dbReference type="EMBL" id="ASHM01098695">
    <property type="protein sequence ID" value="PNX66366.1"/>
    <property type="molecule type" value="Genomic_DNA"/>
</dbReference>
<name>A0A2K3KJB2_TRIPR</name>
<sequence length="91" mass="10424">MESKSSKPLKGGERIKRGKQQQISAAEKTTVSFGGWLGWQWSDGGHKNPTCPSHPLDLNLRVKIWRRREKETFGEGENPDLDYMTLTRESH</sequence>
<dbReference type="AlphaFoldDB" id="A0A2K3KJB2"/>
<reference evidence="2 3" key="2">
    <citation type="journal article" date="2017" name="Front. Plant Sci.">
        <title>Gene Classification and Mining of Molecular Markers Useful in Red Clover (Trifolium pratense) Breeding.</title>
        <authorList>
            <person name="Istvanek J."/>
            <person name="Dluhosova J."/>
            <person name="Dluhos P."/>
            <person name="Patkova L."/>
            <person name="Nedelnik J."/>
            <person name="Repkova J."/>
        </authorList>
    </citation>
    <scope>NUCLEOTIDE SEQUENCE [LARGE SCALE GENOMIC DNA]</scope>
    <source>
        <strain evidence="3">cv. Tatra</strain>
        <tissue evidence="2">Young leaves</tissue>
    </source>
</reference>
<reference evidence="2 3" key="1">
    <citation type="journal article" date="2014" name="Am. J. Bot.">
        <title>Genome assembly and annotation for red clover (Trifolium pratense; Fabaceae).</title>
        <authorList>
            <person name="Istvanek J."/>
            <person name="Jaros M."/>
            <person name="Krenek A."/>
            <person name="Repkova J."/>
        </authorList>
    </citation>
    <scope>NUCLEOTIDE SEQUENCE [LARGE SCALE GENOMIC DNA]</scope>
    <source>
        <strain evidence="3">cv. Tatra</strain>
        <tissue evidence="2">Young leaves</tissue>
    </source>
</reference>
<organism evidence="2 3">
    <name type="scientific">Trifolium pratense</name>
    <name type="common">Red clover</name>
    <dbReference type="NCBI Taxonomy" id="57577"/>
    <lineage>
        <taxon>Eukaryota</taxon>
        <taxon>Viridiplantae</taxon>
        <taxon>Streptophyta</taxon>
        <taxon>Embryophyta</taxon>
        <taxon>Tracheophyta</taxon>
        <taxon>Spermatophyta</taxon>
        <taxon>Magnoliopsida</taxon>
        <taxon>eudicotyledons</taxon>
        <taxon>Gunneridae</taxon>
        <taxon>Pentapetalae</taxon>
        <taxon>rosids</taxon>
        <taxon>fabids</taxon>
        <taxon>Fabales</taxon>
        <taxon>Fabaceae</taxon>
        <taxon>Papilionoideae</taxon>
        <taxon>50 kb inversion clade</taxon>
        <taxon>NPAAA clade</taxon>
        <taxon>Hologalegina</taxon>
        <taxon>IRL clade</taxon>
        <taxon>Trifolieae</taxon>
        <taxon>Trifolium</taxon>
    </lineage>
</organism>
<evidence type="ECO:0000313" key="2">
    <source>
        <dbReference type="EMBL" id="PNX66366.1"/>
    </source>
</evidence>
<comment type="caution">
    <text evidence="2">The sequence shown here is derived from an EMBL/GenBank/DDBJ whole genome shotgun (WGS) entry which is preliminary data.</text>
</comment>
<proteinExistence type="predicted"/>
<evidence type="ECO:0000313" key="3">
    <source>
        <dbReference type="Proteomes" id="UP000236291"/>
    </source>
</evidence>
<evidence type="ECO:0000256" key="1">
    <source>
        <dbReference type="SAM" id="MobiDB-lite"/>
    </source>
</evidence>
<feature type="non-terminal residue" evidence="2">
    <location>
        <position position="91"/>
    </location>
</feature>
<accession>A0A2K3KJB2</accession>
<protein>
    <submittedName>
        <fullName evidence="2">Uncharacterized protein</fullName>
    </submittedName>
</protein>
<dbReference type="Proteomes" id="UP000236291">
    <property type="component" value="Unassembled WGS sequence"/>
</dbReference>
<feature type="region of interest" description="Disordered" evidence="1">
    <location>
        <begin position="1"/>
        <end position="27"/>
    </location>
</feature>
<feature type="compositionally biased region" description="Basic and acidic residues" evidence="1">
    <location>
        <begin position="1"/>
        <end position="15"/>
    </location>
</feature>